<evidence type="ECO:0000256" key="1">
    <source>
        <dbReference type="ARBA" id="ARBA00013064"/>
    </source>
</evidence>
<comment type="caution">
    <text evidence="4">The sequence shown here is derived from an EMBL/GenBank/DDBJ whole genome shotgun (WGS) entry which is preliminary data.</text>
</comment>
<comment type="catalytic activity">
    <reaction evidence="2">
        <text>O-phospho-L-tyrosyl-[protein] + H2O = L-tyrosyl-[protein] + phosphate</text>
        <dbReference type="Rhea" id="RHEA:10684"/>
        <dbReference type="Rhea" id="RHEA-COMP:10136"/>
        <dbReference type="Rhea" id="RHEA-COMP:20101"/>
        <dbReference type="ChEBI" id="CHEBI:15377"/>
        <dbReference type="ChEBI" id="CHEBI:43474"/>
        <dbReference type="ChEBI" id="CHEBI:46858"/>
        <dbReference type="ChEBI" id="CHEBI:61978"/>
        <dbReference type="EC" id="3.1.3.48"/>
    </reaction>
</comment>
<dbReference type="Proteomes" id="UP000626220">
    <property type="component" value="Unassembled WGS sequence"/>
</dbReference>
<evidence type="ECO:0000256" key="2">
    <source>
        <dbReference type="ARBA" id="ARBA00051722"/>
    </source>
</evidence>
<reference evidence="4" key="1">
    <citation type="journal article" date="2014" name="Int. J. Syst. Evol. Microbiol.">
        <title>Complete genome sequence of Corynebacterium casei LMG S-19264T (=DSM 44701T), isolated from a smear-ripened cheese.</title>
        <authorList>
            <consortium name="US DOE Joint Genome Institute (JGI-PGF)"/>
            <person name="Walter F."/>
            <person name="Albersmeier A."/>
            <person name="Kalinowski J."/>
            <person name="Ruckert C."/>
        </authorList>
    </citation>
    <scope>NUCLEOTIDE SEQUENCE</scope>
    <source>
        <strain evidence="4">KCTC 42650</strain>
    </source>
</reference>
<dbReference type="PANTHER" id="PTHR11717:SF31">
    <property type="entry name" value="LOW MOLECULAR WEIGHT PROTEIN-TYROSINE-PHOSPHATASE ETP-RELATED"/>
    <property type="match status" value="1"/>
</dbReference>
<protein>
    <recommendedName>
        <fullName evidence="1">protein-tyrosine-phosphatase</fullName>
        <ecNumber evidence="1">3.1.3.48</ecNumber>
    </recommendedName>
</protein>
<reference evidence="4" key="2">
    <citation type="submission" date="2020-09" db="EMBL/GenBank/DDBJ databases">
        <authorList>
            <person name="Sun Q."/>
            <person name="Kim S."/>
        </authorList>
    </citation>
    <scope>NUCLEOTIDE SEQUENCE</scope>
    <source>
        <strain evidence="4">KCTC 42650</strain>
    </source>
</reference>
<dbReference type="RefSeq" id="WP_189682145.1">
    <property type="nucleotide sequence ID" value="NZ_BNCJ01000018.1"/>
</dbReference>
<dbReference type="PANTHER" id="PTHR11717">
    <property type="entry name" value="LOW MOLECULAR WEIGHT PROTEIN TYROSINE PHOSPHATASE"/>
    <property type="match status" value="1"/>
</dbReference>
<dbReference type="AlphaFoldDB" id="A0A8J3MBN2"/>
<evidence type="ECO:0000313" key="4">
    <source>
        <dbReference type="EMBL" id="GHF66826.1"/>
    </source>
</evidence>
<evidence type="ECO:0000313" key="5">
    <source>
        <dbReference type="Proteomes" id="UP000626220"/>
    </source>
</evidence>
<proteinExistence type="predicted"/>
<dbReference type="EC" id="3.1.3.48" evidence="1"/>
<dbReference type="Pfam" id="PF01451">
    <property type="entry name" value="LMWPc"/>
    <property type="match status" value="1"/>
</dbReference>
<dbReference type="InterPro" id="IPR023485">
    <property type="entry name" value="Ptyr_pPase"/>
</dbReference>
<dbReference type="SUPFAM" id="SSF52788">
    <property type="entry name" value="Phosphotyrosine protein phosphatases I"/>
    <property type="match status" value="1"/>
</dbReference>
<dbReference type="SMART" id="SM00226">
    <property type="entry name" value="LMWPc"/>
    <property type="match status" value="1"/>
</dbReference>
<gene>
    <name evidence="4" type="ORF">GCM10017056_42600</name>
</gene>
<organism evidence="4 5">
    <name type="scientific">Seohaeicola zhoushanensis</name>
    <dbReference type="NCBI Taxonomy" id="1569283"/>
    <lineage>
        <taxon>Bacteria</taxon>
        <taxon>Pseudomonadati</taxon>
        <taxon>Pseudomonadota</taxon>
        <taxon>Alphaproteobacteria</taxon>
        <taxon>Rhodobacterales</taxon>
        <taxon>Roseobacteraceae</taxon>
        <taxon>Seohaeicola</taxon>
    </lineage>
</organism>
<name>A0A8J3MBN2_9RHOB</name>
<dbReference type="Gene3D" id="3.40.50.2300">
    <property type="match status" value="1"/>
</dbReference>
<dbReference type="InterPro" id="IPR036196">
    <property type="entry name" value="Ptyr_pPase_sf"/>
</dbReference>
<evidence type="ECO:0000259" key="3">
    <source>
        <dbReference type="SMART" id="SM00226"/>
    </source>
</evidence>
<accession>A0A8J3MBN2</accession>
<dbReference type="GO" id="GO:0004725">
    <property type="term" value="F:protein tyrosine phosphatase activity"/>
    <property type="evidence" value="ECO:0007669"/>
    <property type="project" value="UniProtKB-EC"/>
</dbReference>
<keyword evidence="5" id="KW-1185">Reference proteome</keyword>
<dbReference type="EMBL" id="BNCJ01000018">
    <property type="protein sequence ID" value="GHF66826.1"/>
    <property type="molecule type" value="Genomic_DNA"/>
</dbReference>
<dbReference type="InterPro" id="IPR050438">
    <property type="entry name" value="LMW_PTPase"/>
</dbReference>
<feature type="domain" description="Phosphotyrosine protein phosphatase I" evidence="3">
    <location>
        <begin position="2"/>
        <end position="138"/>
    </location>
</feature>
<sequence length="145" mass="14983">MAVVLFLCTGNTCRSAMAAAIARHRFPGLTIRSAGIRAEPGRPMTPEAAVALAGLGISSEHRSQGLGDAVVAGCTHVFGMEPQHLAALGPWLGAIDPAPQVSLLAEGREIADPLHRGQAAYLALVEELDGLVRDRLAPLASSDAT</sequence>